<dbReference type="AlphaFoldDB" id="A0A2W4T575"/>
<evidence type="ECO:0000313" key="3">
    <source>
        <dbReference type="Proteomes" id="UP000249396"/>
    </source>
</evidence>
<name>A0A2W4T575_9GAMM</name>
<keyword evidence="1" id="KW-0472">Membrane</keyword>
<accession>A0A2W4T575</accession>
<keyword evidence="1" id="KW-0812">Transmembrane</keyword>
<dbReference type="EMBL" id="QJPH01000328">
    <property type="protein sequence ID" value="PZN77887.1"/>
    <property type="molecule type" value="Genomic_DNA"/>
</dbReference>
<keyword evidence="1" id="KW-1133">Transmembrane helix</keyword>
<dbReference type="Proteomes" id="UP000249396">
    <property type="component" value="Unassembled WGS sequence"/>
</dbReference>
<protein>
    <recommendedName>
        <fullName evidence="4">Lipoprotein</fullName>
    </recommendedName>
</protein>
<gene>
    <name evidence="2" type="ORF">DM484_13750</name>
</gene>
<proteinExistence type="predicted"/>
<reference evidence="2 3" key="1">
    <citation type="journal article" date="2018" name="Aquat. Microb. Ecol.">
        <title>Gammaproteobacterial methanotrophs dominate.</title>
        <authorList>
            <person name="Rissanen A.J."/>
            <person name="Saarenheimo J."/>
            <person name="Tiirola M."/>
            <person name="Peura S."/>
            <person name="Aalto S.L."/>
            <person name="Karvinen A."/>
            <person name="Nykanen H."/>
        </authorList>
    </citation>
    <scope>NUCLEOTIDE SEQUENCE [LARGE SCALE GENOMIC DNA]</scope>
    <source>
        <strain evidence="2">AMbin10</strain>
    </source>
</reference>
<evidence type="ECO:0000313" key="2">
    <source>
        <dbReference type="EMBL" id="PZN77887.1"/>
    </source>
</evidence>
<feature type="transmembrane region" description="Helical" evidence="1">
    <location>
        <begin position="97"/>
        <end position="120"/>
    </location>
</feature>
<evidence type="ECO:0000256" key="1">
    <source>
        <dbReference type="SAM" id="Phobius"/>
    </source>
</evidence>
<sequence length="148" mass="16957">MLGKALRIAGIIICSALIASCNIVSRWQKQEITITAIDDKLPGKTRCLLKNEEGVWKVMPNTKALILRDENALEVQCVNTTQFGKELVPTNFDKGDLVFGLLFFCVMCPLEMYYNTWYWYAPFVTVLMKDRRDMEFIDPLLQPGNSKK</sequence>
<dbReference type="PROSITE" id="PS51257">
    <property type="entry name" value="PROKAR_LIPOPROTEIN"/>
    <property type="match status" value="1"/>
</dbReference>
<comment type="caution">
    <text evidence="2">The sequence shown here is derived from an EMBL/GenBank/DDBJ whole genome shotgun (WGS) entry which is preliminary data.</text>
</comment>
<organism evidence="2 3">
    <name type="scientific">Candidatus Methylumidiphilus alinenensis</name>
    <dbReference type="NCBI Taxonomy" id="2202197"/>
    <lineage>
        <taxon>Bacteria</taxon>
        <taxon>Pseudomonadati</taxon>
        <taxon>Pseudomonadota</taxon>
        <taxon>Gammaproteobacteria</taxon>
        <taxon>Methylococcales</taxon>
        <taxon>Candidatus Methylumidiphilus</taxon>
    </lineage>
</organism>
<evidence type="ECO:0008006" key="4">
    <source>
        <dbReference type="Google" id="ProtNLM"/>
    </source>
</evidence>
<feature type="transmembrane region" description="Helical" evidence="1">
    <location>
        <begin position="6"/>
        <end position="24"/>
    </location>
</feature>